<dbReference type="HAMAP" id="MF_01153">
    <property type="entry name" value="DjlA"/>
    <property type="match status" value="1"/>
</dbReference>
<dbReference type="Proteomes" id="UP000242642">
    <property type="component" value="Unassembled WGS sequence"/>
</dbReference>
<feature type="domain" description="J" evidence="9">
    <location>
        <begin position="229"/>
        <end position="295"/>
    </location>
</feature>
<protein>
    <recommendedName>
        <fullName evidence="7">Co-chaperone protein DjlA</fullName>
    </recommendedName>
</protein>
<dbReference type="PRINTS" id="PR00625">
    <property type="entry name" value="JDOMAIN"/>
</dbReference>
<dbReference type="Pfam" id="PF05099">
    <property type="entry name" value="TerB"/>
    <property type="match status" value="1"/>
</dbReference>
<evidence type="ECO:0000256" key="5">
    <source>
        <dbReference type="ARBA" id="ARBA00023136"/>
    </source>
</evidence>
<keyword evidence="2 7" id="KW-0997">Cell inner membrane</keyword>
<dbReference type="GO" id="GO:0005886">
    <property type="term" value="C:plasma membrane"/>
    <property type="evidence" value="ECO:0007669"/>
    <property type="project" value="UniProtKB-SubCell"/>
</dbReference>
<dbReference type="Gene3D" id="1.10.3680.10">
    <property type="entry name" value="TerB-like"/>
    <property type="match status" value="1"/>
</dbReference>
<dbReference type="EMBL" id="FOHV01000001">
    <property type="protein sequence ID" value="SES62904.1"/>
    <property type="molecule type" value="Genomic_DNA"/>
</dbReference>
<evidence type="ECO:0000256" key="8">
    <source>
        <dbReference type="SAM" id="Phobius"/>
    </source>
</evidence>
<accession>A0A1H9Y2G9</accession>
<dbReference type="InterPro" id="IPR001623">
    <property type="entry name" value="DnaJ_domain"/>
</dbReference>
<dbReference type="GO" id="GO:0051087">
    <property type="term" value="F:protein-folding chaperone binding"/>
    <property type="evidence" value="ECO:0007669"/>
    <property type="project" value="InterPro"/>
</dbReference>
<keyword evidence="5 7" id="KW-0472">Membrane</keyword>
<keyword evidence="4 7" id="KW-1133">Transmembrane helix</keyword>
<dbReference type="AlphaFoldDB" id="A0A1H9Y2G9"/>
<dbReference type="InterPro" id="IPR029024">
    <property type="entry name" value="TerB-like"/>
</dbReference>
<dbReference type="InterPro" id="IPR023749">
    <property type="entry name" value="DjlA"/>
</dbReference>
<evidence type="ECO:0000256" key="3">
    <source>
        <dbReference type="ARBA" id="ARBA00022692"/>
    </source>
</evidence>
<dbReference type="InterPro" id="IPR050817">
    <property type="entry name" value="DjlA_DnaK_co-chaperone"/>
</dbReference>
<evidence type="ECO:0000256" key="4">
    <source>
        <dbReference type="ARBA" id="ARBA00022989"/>
    </source>
</evidence>
<dbReference type="InterPro" id="IPR007791">
    <property type="entry name" value="DjlA_N"/>
</dbReference>
<dbReference type="STRING" id="1123402.SAMN02583745_00007"/>
<evidence type="ECO:0000313" key="10">
    <source>
        <dbReference type="EMBL" id="SES62904.1"/>
    </source>
</evidence>
<evidence type="ECO:0000256" key="1">
    <source>
        <dbReference type="ARBA" id="ARBA00022475"/>
    </source>
</evidence>
<sequence length="295" mass="33790">MRLLFSRCYPSLGITQVRLHEIMKQHLGKIVGVILALIFKLGFIGVICCLILGHLIDRSRKRSLAFEGDERYLDRQQVFFTTTFQVMGHLSKAKGVITERDIEMANSIMDRFDLYDDQRRVAQEAYRFGKEPDFPLRKVMRDLRLSLGRRFDLIKIFLEIQLQVALADGVLHEKEKDVLMVIANELGIGRQFESILNMLLAGNQFGQNHQGANYSEQRGFSSSTSKIKEAYTILGIAEQSDAVVIKRAYRKLMSEHHPDKLVAKGLPPEMMEMAKEKAQTIQAAYELLKNHIGFK</sequence>
<evidence type="ECO:0000256" key="6">
    <source>
        <dbReference type="ARBA" id="ARBA00023186"/>
    </source>
</evidence>
<name>A0A1H9Y2G9_9GAMM</name>
<feature type="topological domain" description="Cytoplasmic" evidence="7">
    <location>
        <begin position="55"/>
        <end position="295"/>
    </location>
</feature>
<dbReference type="Pfam" id="PF00226">
    <property type="entry name" value="DnaJ"/>
    <property type="match status" value="1"/>
</dbReference>
<evidence type="ECO:0000313" key="11">
    <source>
        <dbReference type="Proteomes" id="UP000242642"/>
    </source>
</evidence>
<dbReference type="PROSITE" id="PS50076">
    <property type="entry name" value="DNAJ_2"/>
    <property type="match status" value="1"/>
</dbReference>
<feature type="transmembrane region" description="Helical" evidence="8">
    <location>
        <begin position="30"/>
        <end position="53"/>
    </location>
</feature>
<evidence type="ECO:0000259" key="9">
    <source>
        <dbReference type="PROSITE" id="PS50076"/>
    </source>
</evidence>
<keyword evidence="11" id="KW-1185">Reference proteome</keyword>
<comment type="subunit">
    <text evidence="7">Homodimer.</text>
</comment>
<dbReference type="CDD" id="cd06257">
    <property type="entry name" value="DnaJ"/>
    <property type="match status" value="1"/>
</dbReference>
<evidence type="ECO:0000256" key="2">
    <source>
        <dbReference type="ARBA" id="ARBA00022519"/>
    </source>
</evidence>
<proteinExistence type="inferred from homology"/>
<comment type="function">
    <text evidence="7">Regulatory DnaK co-chaperone. Direct interaction between DnaK and DjlA is needed for the induction of the wcaABCDE operon, involved in the synthesis of a colanic acid polysaccharide capsule, possibly through activation of the RcsB/RcsC phosphotransfer signaling pathway. The colanic acid capsule may help the bacterium survive conditions outside the host.</text>
</comment>
<comment type="domain">
    <text evidence="7">The transmembrane domain is a dimerization domain.</text>
</comment>
<keyword evidence="6 7" id="KW-0143">Chaperone</keyword>
<organism evidence="10 11">
    <name type="scientific">Thorsellia anophelis DSM 18579</name>
    <dbReference type="NCBI Taxonomy" id="1123402"/>
    <lineage>
        <taxon>Bacteria</taxon>
        <taxon>Pseudomonadati</taxon>
        <taxon>Pseudomonadota</taxon>
        <taxon>Gammaproteobacteria</taxon>
        <taxon>Enterobacterales</taxon>
        <taxon>Thorselliaceae</taxon>
        <taxon>Thorsellia</taxon>
    </lineage>
</organism>
<dbReference type="CDD" id="cd07316">
    <property type="entry name" value="terB_like_DjlA"/>
    <property type="match status" value="1"/>
</dbReference>
<dbReference type="InterPro" id="IPR036869">
    <property type="entry name" value="J_dom_sf"/>
</dbReference>
<gene>
    <name evidence="7" type="primary">djlA</name>
    <name evidence="10" type="ORF">SAMN02583745_00007</name>
</gene>
<dbReference type="PANTHER" id="PTHR24074">
    <property type="entry name" value="CO-CHAPERONE PROTEIN DJLA"/>
    <property type="match status" value="1"/>
</dbReference>
<feature type="topological domain" description="Periplasmic" evidence="7">
    <location>
        <begin position="1"/>
        <end position="29"/>
    </location>
</feature>
<reference evidence="11" key="1">
    <citation type="submission" date="2016-10" db="EMBL/GenBank/DDBJ databases">
        <authorList>
            <person name="Varghese N."/>
            <person name="Submissions S."/>
        </authorList>
    </citation>
    <scope>NUCLEOTIDE SEQUENCE [LARGE SCALE GENOMIC DNA]</scope>
    <source>
        <strain evidence="11">DSM 18579</strain>
    </source>
</reference>
<dbReference type="NCBIfam" id="NF006948">
    <property type="entry name" value="PRK09430.1"/>
    <property type="match status" value="1"/>
</dbReference>
<comment type="subcellular location">
    <subcellularLocation>
        <location evidence="7">Cell inner membrane</location>
        <topology evidence="7">Single-pass type III membrane protein</topology>
    </subcellularLocation>
</comment>
<dbReference type="SUPFAM" id="SSF46565">
    <property type="entry name" value="Chaperone J-domain"/>
    <property type="match status" value="1"/>
</dbReference>
<dbReference type="SMART" id="SM00271">
    <property type="entry name" value="DnaJ"/>
    <property type="match status" value="1"/>
</dbReference>
<keyword evidence="1 7" id="KW-1003">Cell membrane</keyword>
<evidence type="ECO:0000256" key="7">
    <source>
        <dbReference type="HAMAP-Rule" id="MF_01153"/>
    </source>
</evidence>
<dbReference type="Gene3D" id="1.10.287.110">
    <property type="entry name" value="DnaJ domain"/>
    <property type="match status" value="1"/>
</dbReference>
<keyword evidence="3 7" id="KW-0812">Transmembrane</keyword>